<reference evidence="2" key="1">
    <citation type="submission" date="2023-06" db="EMBL/GenBank/DDBJ databases">
        <title>Male Hemibagrus guttatus genome.</title>
        <authorList>
            <person name="Bian C."/>
        </authorList>
    </citation>
    <scope>NUCLEOTIDE SEQUENCE</scope>
    <source>
        <strain evidence="2">Male_cb2023</strain>
        <tissue evidence="2">Muscle</tissue>
    </source>
</reference>
<dbReference type="GO" id="GO:0051792">
    <property type="term" value="P:medium-chain fatty acid biosynthetic process"/>
    <property type="evidence" value="ECO:0007669"/>
    <property type="project" value="TreeGrafter"/>
</dbReference>
<dbReference type="GO" id="GO:0008126">
    <property type="term" value="F:acetylesterase activity"/>
    <property type="evidence" value="ECO:0007669"/>
    <property type="project" value="TreeGrafter"/>
</dbReference>
<dbReference type="PANTHER" id="PTHR10794:SF50">
    <property type="entry name" value="PHOSPHOLIPASE ABHD3"/>
    <property type="match status" value="1"/>
</dbReference>
<dbReference type="EMBL" id="JAUCMX010000005">
    <property type="protein sequence ID" value="KAK3545639.1"/>
    <property type="molecule type" value="Genomic_DNA"/>
</dbReference>
<evidence type="ECO:0000256" key="1">
    <source>
        <dbReference type="SAM" id="Phobius"/>
    </source>
</evidence>
<dbReference type="Proteomes" id="UP001274896">
    <property type="component" value="Unassembled WGS sequence"/>
</dbReference>
<dbReference type="GO" id="GO:0047372">
    <property type="term" value="F:monoacylglycerol lipase activity"/>
    <property type="evidence" value="ECO:0007669"/>
    <property type="project" value="TreeGrafter"/>
</dbReference>
<name>A0AAE0R6Q7_9TELE</name>
<dbReference type="GO" id="GO:0008970">
    <property type="term" value="F:phospholipase A1 activity"/>
    <property type="evidence" value="ECO:0007669"/>
    <property type="project" value="TreeGrafter"/>
</dbReference>
<comment type="caution">
    <text evidence="2">The sequence shown here is derived from an EMBL/GenBank/DDBJ whole genome shotgun (WGS) entry which is preliminary data.</text>
</comment>
<dbReference type="GO" id="GO:0046470">
    <property type="term" value="P:phosphatidylcholine metabolic process"/>
    <property type="evidence" value="ECO:0007669"/>
    <property type="project" value="TreeGrafter"/>
</dbReference>
<keyword evidence="1" id="KW-0472">Membrane</keyword>
<evidence type="ECO:0000313" key="2">
    <source>
        <dbReference type="EMBL" id="KAK3545639.1"/>
    </source>
</evidence>
<keyword evidence="1" id="KW-1133">Transmembrane helix</keyword>
<gene>
    <name evidence="2" type="ORF">QTP70_008552</name>
</gene>
<keyword evidence="1" id="KW-0812">Transmembrane</keyword>
<dbReference type="InterPro" id="IPR050960">
    <property type="entry name" value="AB_hydrolase_4_sf"/>
</dbReference>
<dbReference type="GO" id="GO:0004623">
    <property type="term" value="F:phospholipase A2 activity"/>
    <property type="evidence" value="ECO:0007669"/>
    <property type="project" value="TreeGrafter"/>
</dbReference>
<feature type="transmembrane region" description="Helical" evidence="1">
    <location>
        <begin position="28"/>
        <end position="50"/>
    </location>
</feature>
<organism evidence="2 3">
    <name type="scientific">Hemibagrus guttatus</name>
    <dbReference type="NCBI Taxonomy" id="175788"/>
    <lineage>
        <taxon>Eukaryota</taxon>
        <taxon>Metazoa</taxon>
        <taxon>Chordata</taxon>
        <taxon>Craniata</taxon>
        <taxon>Vertebrata</taxon>
        <taxon>Euteleostomi</taxon>
        <taxon>Actinopterygii</taxon>
        <taxon>Neopterygii</taxon>
        <taxon>Teleostei</taxon>
        <taxon>Ostariophysi</taxon>
        <taxon>Siluriformes</taxon>
        <taxon>Bagridae</taxon>
        <taxon>Hemibagrus</taxon>
    </lineage>
</organism>
<evidence type="ECO:0000313" key="3">
    <source>
        <dbReference type="Proteomes" id="UP001274896"/>
    </source>
</evidence>
<accession>A0AAE0R6Q7</accession>
<proteinExistence type="predicted"/>
<dbReference type="GO" id="GO:0051793">
    <property type="term" value="P:medium-chain fatty acid catabolic process"/>
    <property type="evidence" value="ECO:0007669"/>
    <property type="project" value="TreeGrafter"/>
</dbReference>
<dbReference type="AlphaFoldDB" id="A0AAE0R6Q7"/>
<protein>
    <submittedName>
        <fullName evidence="2">Uncharacterized protein</fullName>
    </submittedName>
</protein>
<keyword evidence="3" id="KW-1185">Reference proteome</keyword>
<sequence>MMSLDLNLHVLTKELSVYLENQVRVGGFLGSGVGLALALGFGAAYACFYWTSVAKKPKLVSGGKKFYDFLKENCPVVTETYYPTFWCWESRIQTLLRPFVTAKPWVSYRNELIRAPDGGQISLDWFDNEDSLSHPDSSIRPIVLLLPGLTGTSRESYILHMVQQSRELGYRGLHSESSLSTYPYLLHPQHLHPLASYPH</sequence>
<dbReference type="PANTHER" id="PTHR10794">
    <property type="entry name" value="ABHYDROLASE DOMAIN-CONTAINING PROTEIN"/>
    <property type="match status" value="1"/>
</dbReference>